<dbReference type="InterPro" id="IPR009389">
    <property type="entry name" value="DUF1045"/>
</dbReference>
<dbReference type="Gene3D" id="3.90.1140.10">
    <property type="entry name" value="Cyclic phosphodiesterase"/>
    <property type="match status" value="1"/>
</dbReference>
<gene>
    <name evidence="1" type="ORF">N7U68_07505</name>
</gene>
<dbReference type="RefSeq" id="WP_263048716.1">
    <property type="nucleotide sequence ID" value="NZ_CP106738.1"/>
</dbReference>
<accession>A0ABY6DEH2</accession>
<dbReference type="Pfam" id="PF06299">
    <property type="entry name" value="DUF1045"/>
    <property type="match status" value="1"/>
</dbReference>
<evidence type="ECO:0000313" key="2">
    <source>
        <dbReference type="Proteomes" id="UP001064087"/>
    </source>
</evidence>
<proteinExistence type="predicted"/>
<sequence>MFRRYAIYYTPPDGALADFGAAWLGWDIARGVSVPHLVMDGLPAPVWDITERPRRYGLHATIKPPFTLAKARHVEELQAAFDAFCATRAPVTLPALTLAPLGRFLALIPSTPCAAVTDLAAHAVRHLDDFRAPPDRETLDRYRTGLLTAAQEQNLQNWGYPHVMDAFRFHITLSGKLPKRQVAVLTAALAAHVEPLLPAPFVLDALSLVGEDEDGRFHLIRRVALSR</sequence>
<reference evidence="1" key="1">
    <citation type="submission" date="2022-10" db="EMBL/GenBank/DDBJ databases">
        <title>Roseovarius pelagicus sp. nov., isolated from Arctic seawater.</title>
        <authorList>
            <person name="Hong Y.W."/>
            <person name="Hwang C.Y."/>
        </authorList>
    </citation>
    <scope>NUCLEOTIDE SEQUENCE</scope>
    <source>
        <strain evidence="1">HL-MP18</strain>
    </source>
</reference>
<organism evidence="1 2">
    <name type="scientific">Roseovarius pelagicus</name>
    <dbReference type="NCBI Taxonomy" id="2980108"/>
    <lineage>
        <taxon>Bacteria</taxon>
        <taxon>Pseudomonadati</taxon>
        <taxon>Pseudomonadota</taxon>
        <taxon>Alphaproteobacteria</taxon>
        <taxon>Rhodobacterales</taxon>
        <taxon>Roseobacteraceae</taxon>
        <taxon>Roseovarius</taxon>
    </lineage>
</organism>
<protein>
    <submittedName>
        <fullName evidence="1">DUF1045 domain-containing protein</fullName>
    </submittedName>
</protein>
<dbReference type="EMBL" id="CP106738">
    <property type="protein sequence ID" value="UXX84475.1"/>
    <property type="molecule type" value="Genomic_DNA"/>
</dbReference>
<evidence type="ECO:0000313" key="1">
    <source>
        <dbReference type="EMBL" id="UXX84475.1"/>
    </source>
</evidence>
<dbReference type="Proteomes" id="UP001064087">
    <property type="component" value="Chromosome"/>
</dbReference>
<keyword evidence="2" id="KW-1185">Reference proteome</keyword>
<name>A0ABY6DEH2_9RHOB</name>
<dbReference type="PIRSF" id="PIRSF033328">
    <property type="entry name" value="Phest_Mll4975"/>
    <property type="match status" value="1"/>
</dbReference>